<gene>
    <name evidence="2" type="ORF">ACFFVI_08880</name>
</gene>
<dbReference type="EC" id="3.5.1.-" evidence="2"/>
<proteinExistence type="predicted"/>
<dbReference type="EMBL" id="JBHMDM010000004">
    <property type="protein sequence ID" value="MFB9377083.1"/>
    <property type="molecule type" value="Genomic_DNA"/>
</dbReference>
<sequence length="248" mass="27003">MAEELRPFPAEFDRVLAVVAHPDDVEWGMAAAIAGWTAAGRHVRYLLATRGEAGIDALPPAEAGPLREREQIAAALRINVAGVEFLNHADGAIEDGQALRRDIVRALRRHRPDLVLTLNHDYTWGRDAEGRGSWNSPDHRAVGRATLDAAGAAGNRWIFPELAAEGLQPWTGIRRVGVVGSPRPTHAIDVTDGVEAGIASLREHRSYLAGLSDEPVEDQARAVYENVTRRDLPGFEGRRMLTLELAIG</sequence>
<accession>A0ABV5LSM5</accession>
<dbReference type="InterPro" id="IPR024078">
    <property type="entry name" value="LmbE-like_dom_sf"/>
</dbReference>
<comment type="caution">
    <text evidence="2">The sequence shown here is derived from an EMBL/GenBank/DDBJ whole genome shotgun (WGS) entry which is preliminary data.</text>
</comment>
<protein>
    <submittedName>
        <fullName evidence="2">PIG-L deacetylase family protein</fullName>
        <ecNumber evidence="2">3.5.1.-</ecNumber>
    </submittedName>
</protein>
<organism evidence="2 3">
    <name type="scientific">Kineococcus gynurae</name>
    <dbReference type="NCBI Taxonomy" id="452979"/>
    <lineage>
        <taxon>Bacteria</taxon>
        <taxon>Bacillati</taxon>
        <taxon>Actinomycetota</taxon>
        <taxon>Actinomycetes</taxon>
        <taxon>Kineosporiales</taxon>
        <taxon>Kineosporiaceae</taxon>
        <taxon>Kineococcus</taxon>
    </lineage>
</organism>
<evidence type="ECO:0000313" key="2">
    <source>
        <dbReference type="EMBL" id="MFB9377083.1"/>
    </source>
</evidence>
<dbReference type="InterPro" id="IPR003737">
    <property type="entry name" value="GlcNAc_PI_deacetylase-related"/>
</dbReference>
<keyword evidence="3" id="KW-1185">Reference proteome</keyword>
<reference evidence="2 3" key="1">
    <citation type="submission" date="2024-09" db="EMBL/GenBank/DDBJ databases">
        <authorList>
            <person name="Sun Q."/>
            <person name="Mori K."/>
        </authorList>
    </citation>
    <scope>NUCLEOTIDE SEQUENCE [LARGE SCALE GENOMIC DNA]</scope>
    <source>
        <strain evidence="2 3">TISTR 1856</strain>
    </source>
</reference>
<evidence type="ECO:0000256" key="1">
    <source>
        <dbReference type="ARBA" id="ARBA00022833"/>
    </source>
</evidence>
<dbReference type="RefSeq" id="WP_380135173.1">
    <property type="nucleotide sequence ID" value="NZ_JBHLUI010000003.1"/>
</dbReference>
<dbReference type="Pfam" id="PF02585">
    <property type="entry name" value="PIG-L"/>
    <property type="match status" value="1"/>
</dbReference>
<evidence type="ECO:0000313" key="3">
    <source>
        <dbReference type="Proteomes" id="UP001589748"/>
    </source>
</evidence>
<dbReference type="PANTHER" id="PTHR12993:SF28">
    <property type="entry name" value="LMBE FAMILY PROTEIN"/>
    <property type="match status" value="1"/>
</dbReference>
<dbReference type="GO" id="GO:0016787">
    <property type="term" value="F:hydrolase activity"/>
    <property type="evidence" value="ECO:0007669"/>
    <property type="project" value="UniProtKB-KW"/>
</dbReference>
<dbReference type="SUPFAM" id="SSF102588">
    <property type="entry name" value="LmbE-like"/>
    <property type="match status" value="1"/>
</dbReference>
<name>A0ABV5LSM5_9ACTN</name>
<dbReference type="Gene3D" id="3.40.50.10320">
    <property type="entry name" value="LmbE-like"/>
    <property type="match status" value="1"/>
</dbReference>
<dbReference type="Proteomes" id="UP001589748">
    <property type="component" value="Unassembled WGS sequence"/>
</dbReference>
<keyword evidence="1" id="KW-0862">Zinc</keyword>
<keyword evidence="2" id="KW-0378">Hydrolase</keyword>
<dbReference type="PANTHER" id="PTHR12993">
    <property type="entry name" value="N-ACETYLGLUCOSAMINYL-PHOSPHATIDYLINOSITOL DE-N-ACETYLASE-RELATED"/>
    <property type="match status" value="1"/>
</dbReference>